<evidence type="ECO:0000313" key="1">
    <source>
        <dbReference type="EMBL" id="MES4992778.1"/>
    </source>
</evidence>
<sequence length="45" mass="5139">MAGQAQFNVLRDMDQFFADAPSIALDFQAIELERATSWKDSERFA</sequence>
<gene>
    <name evidence="1" type="ORF">ABVB70_20880</name>
</gene>
<dbReference type="EMBL" id="JBETME010000009">
    <property type="protein sequence ID" value="MES4992778.1"/>
    <property type="molecule type" value="Genomic_DNA"/>
</dbReference>
<proteinExistence type="predicted"/>
<dbReference type="RefSeq" id="WP_353574569.1">
    <property type="nucleotide sequence ID" value="NZ_JBETME010000009.1"/>
</dbReference>
<dbReference type="Proteomes" id="UP001438189">
    <property type="component" value="Unassembled WGS sequence"/>
</dbReference>
<organism evidence="1 2">
    <name type="scientific">Agrobacterium radiobacter</name>
    <dbReference type="NCBI Taxonomy" id="362"/>
    <lineage>
        <taxon>Bacteria</taxon>
        <taxon>Pseudomonadati</taxon>
        <taxon>Pseudomonadota</taxon>
        <taxon>Alphaproteobacteria</taxon>
        <taxon>Hyphomicrobiales</taxon>
        <taxon>Rhizobiaceae</taxon>
        <taxon>Rhizobium/Agrobacterium group</taxon>
        <taxon>Agrobacterium</taxon>
        <taxon>Agrobacterium tumefaciens complex</taxon>
    </lineage>
</organism>
<comment type="caution">
    <text evidence="1">The sequence shown here is derived from an EMBL/GenBank/DDBJ whole genome shotgun (WGS) entry which is preliminary data.</text>
</comment>
<reference evidence="1 2" key="1">
    <citation type="submission" date="2024-06" db="EMBL/GenBank/DDBJ databases">
        <title>Genome sequencing of Agrobacterium spp. from tobacco in Serbia.</title>
        <authorList>
            <person name="Ilicic R.J."/>
            <person name="Studholme D.J."/>
            <person name="Jelusic A."/>
            <person name="Barac G."/>
            <person name="Bagi F."/>
            <person name="Popovic Milovanovic T."/>
        </authorList>
    </citation>
    <scope>NUCLEOTIDE SEQUENCE [LARGE SCALE GENOMIC DNA]</scope>
    <source>
        <strain evidence="1 2">DA1</strain>
    </source>
</reference>
<protein>
    <submittedName>
        <fullName evidence="1">Uncharacterized protein</fullName>
    </submittedName>
</protein>
<dbReference type="AlphaFoldDB" id="A0ABD5LNP9"/>
<evidence type="ECO:0000313" key="2">
    <source>
        <dbReference type="Proteomes" id="UP001438189"/>
    </source>
</evidence>
<name>A0ABD5LNP9_AGRRD</name>
<accession>A0ABD5LNP9</accession>